<evidence type="ECO:0000256" key="5">
    <source>
        <dbReference type="SAM" id="Coils"/>
    </source>
</evidence>
<dbReference type="PANTHER" id="PTHR43776">
    <property type="entry name" value="TRANSPORT ATP-BINDING PROTEIN"/>
    <property type="match status" value="1"/>
</dbReference>
<proteinExistence type="inferred from homology"/>
<dbReference type="SUPFAM" id="SSF52540">
    <property type="entry name" value="P-loop containing nucleoside triphosphate hydrolases"/>
    <property type="match status" value="1"/>
</dbReference>
<accession>A0ABZ2TMA9</accession>
<dbReference type="Pfam" id="PF00005">
    <property type="entry name" value="ABC_tran"/>
    <property type="match status" value="2"/>
</dbReference>
<keyword evidence="2" id="KW-0813">Transport</keyword>
<keyword evidence="8" id="KW-1185">Reference proteome</keyword>
<dbReference type="InterPro" id="IPR003439">
    <property type="entry name" value="ABC_transporter-like_ATP-bd"/>
</dbReference>
<keyword evidence="4 7" id="KW-0067">ATP-binding</keyword>
<feature type="coiled-coil region" evidence="5">
    <location>
        <begin position="459"/>
        <end position="490"/>
    </location>
</feature>
<dbReference type="RefSeq" id="WP_405312129.1">
    <property type="nucleotide sequence ID" value="NZ_CP088155.1"/>
</dbReference>
<keyword evidence="3" id="KW-0547">Nucleotide-binding</keyword>
<dbReference type="GO" id="GO:0005524">
    <property type="term" value="F:ATP binding"/>
    <property type="evidence" value="ECO:0007669"/>
    <property type="project" value="UniProtKB-KW"/>
</dbReference>
<dbReference type="PROSITE" id="PS00211">
    <property type="entry name" value="ABC_TRANSPORTER_1"/>
    <property type="match status" value="1"/>
</dbReference>
<dbReference type="InterPro" id="IPR017871">
    <property type="entry name" value="ABC_transporter-like_CS"/>
</dbReference>
<dbReference type="SMART" id="SM00382">
    <property type="entry name" value="AAA"/>
    <property type="match status" value="1"/>
</dbReference>
<evidence type="ECO:0000256" key="3">
    <source>
        <dbReference type="ARBA" id="ARBA00022741"/>
    </source>
</evidence>
<comment type="similarity">
    <text evidence="1">Belongs to the ABC transporter superfamily.</text>
</comment>
<evidence type="ECO:0000256" key="2">
    <source>
        <dbReference type="ARBA" id="ARBA00022448"/>
    </source>
</evidence>
<dbReference type="Proteomes" id="UP001622612">
    <property type="component" value="Chromosome"/>
</dbReference>
<dbReference type="InterPro" id="IPR027417">
    <property type="entry name" value="P-loop_NTPase"/>
</dbReference>
<gene>
    <name evidence="7" type="ORF">LQ356_01690</name>
</gene>
<sequence>METTNKKIILSLENLKKYFVNQGFINKAVDDVSFDVHEGEIVGLIGESGSGKTTVGRSLLRLYDDYNGFVRLDGKIISGKYISNARRKFLRKNVQMIFQDPHASLNGQQPIYSILKEPLMVNGIMSEKIKDIFSDWEDVKNSFKYTFQINAMALESQNYREITKIARPFFEKWTKKLSMFDFDRSLSNEDNFTSFFGYLEEKQNMESIIINNMYSNTNKLLDLYYECQAKYRNKDLSLPEINFIKAKDKLEKAKVLITYSEEAYNAKILLKNLSKQYKAFIQNHKDFKNEAISTFVNYIKEYKNEQMMANISRLMSTDLDYYLYNYKNELLYKKRIEVLRKIYKECKYLEISQIKDLINKLNNYCGDFYNKYLSELKYKKDIKKNIKETINKNFEFNDYESFIKMSNDMRKSFELTNANLLEHINNTNQIIARGAKDAKDIELLHSSLAEFKEAENKYIENMNEFLRSYKSKIEKYYNELKEQRENYKELVGYQTICNKKYEQIKKSYWEYLRRQITNEKSKKSIESLISIYKSDLAIKEDTLKSFSIERKYLNKDLANLHLLLGIDNKWVELNLNPDKNLSSSDSIDVKSTKWKERKNIWSYKLFHPLAKYRISQLLYKTIIYKALEDVGLLKQFAYRYPHEFSGGQLQRIVIARALITEPRVVVADEPIASLDISIQAQIVNLLKELCQKKNIGLIFIAHDLSMVEYVADNIQIMHLGKIVEFGKTEAIFENPIHPYTINLFKAIPKISNSNEKFQNVSFELDYLEAQKFPNVAEVFNVGEHHYIYGTKEQVKEWTTPKLDKDNNLTVEEYTLIETNDVKPKKTYKKTSKQH</sequence>
<feature type="domain" description="ABC transporter" evidence="6">
    <location>
        <begin position="10"/>
        <end position="744"/>
    </location>
</feature>
<dbReference type="Pfam" id="PF08352">
    <property type="entry name" value="oligo_HPY"/>
    <property type="match status" value="1"/>
</dbReference>
<evidence type="ECO:0000256" key="1">
    <source>
        <dbReference type="ARBA" id="ARBA00005417"/>
    </source>
</evidence>
<name>A0ABZ2TMA9_9BACT</name>
<dbReference type="PROSITE" id="PS50893">
    <property type="entry name" value="ABC_TRANSPORTER_2"/>
    <property type="match status" value="1"/>
</dbReference>
<dbReference type="InterPro" id="IPR050319">
    <property type="entry name" value="ABC_transp_ATP-bind"/>
</dbReference>
<dbReference type="InterPro" id="IPR013563">
    <property type="entry name" value="Oligopep_ABC_C"/>
</dbReference>
<dbReference type="InterPro" id="IPR003593">
    <property type="entry name" value="AAA+_ATPase"/>
</dbReference>
<evidence type="ECO:0000256" key="4">
    <source>
        <dbReference type="ARBA" id="ARBA00022840"/>
    </source>
</evidence>
<evidence type="ECO:0000313" key="7">
    <source>
        <dbReference type="EMBL" id="WYM97590.1"/>
    </source>
</evidence>
<dbReference type="Gene3D" id="3.40.50.300">
    <property type="entry name" value="P-loop containing nucleotide triphosphate hydrolases"/>
    <property type="match status" value="2"/>
</dbReference>
<dbReference type="EMBL" id="CP088155">
    <property type="protein sequence ID" value="WYM97590.1"/>
    <property type="molecule type" value="Genomic_DNA"/>
</dbReference>
<organism evidence="7 8">
    <name type="scientific">Metamycoplasma faucium</name>
    <dbReference type="NCBI Taxonomy" id="56142"/>
    <lineage>
        <taxon>Bacteria</taxon>
        <taxon>Bacillati</taxon>
        <taxon>Mycoplasmatota</taxon>
        <taxon>Mycoplasmoidales</taxon>
        <taxon>Metamycoplasmataceae</taxon>
        <taxon>Metamycoplasma</taxon>
    </lineage>
</organism>
<evidence type="ECO:0000259" key="6">
    <source>
        <dbReference type="PROSITE" id="PS50893"/>
    </source>
</evidence>
<evidence type="ECO:0000313" key="8">
    <source>
        <dbReference type="Proteomes" id="UP001622612"/>
    </source>
</evidence>
<keyword evidence="5" id="KW-0175">Coiled coil</keyword>
<protein>
    <submittedName>
        <fullName evidence="7">ATP-binding cassette domain-containing protein</fullName>
    </submittedName>
</protein>
<reference evidence="7" key="1">
    <citation type="submission" date="2021-11" db="EMBL/GenBank/DDBJ databases">
        <title>The first genome sequence of unculturable Mycoplasma faucium obtained by de novo assembly of metagenomic reads.</title>
        <authorList>
            <person name="Sabat A.J."/>
            <person name="Bathoorn E."/>
            <person name="Akkerboom V."/>
            <person name="Friedrich A.W."/>
        </authorList>
    </citation>
    <scope>NUCLEOTIDE SEQUENCE [LARGE SCALE GENOMIC DNA]</scope>
    <source>
        <strain evidence="7">UMCG-MFM1</strain>
    </source>
</reference>
<dbReference type="PANTHER" id="PTHR43776:SF7">
    <property type="entry name" value="D,D-DIPEPTIDE TRANSPORT ATP-BINDING PROTEIN DDPF-RELATED"/>
    <property type="match status" value="1"/>
</dbReference>